<dbReference type="OrthoDB" id="660555at2759"/>
<evidence type="ECO:0000256" key="2">
    <source>
        <dbReference type="ARBA" id="ARBA00022771"/>
    </source>
</evidence>
<feature type="domain" description="FYVE-type" evidence="7">
    <location>
        <begin position="253"/>
        <end position="345"/>
    </location>
</feature>
<feature type="region of interest" description="Disordered" evidence="5">
    <location>
        <begin position="339"/>
        <end position="402"/>
    </location>
</feature>
<dbReference type="Pfam" id="PF13639">
    <property type="entry name" value="zf-RING_2"/>
    <property type="match status" value="1"/>
</dbReference>
<dbReference type="InterPro" id="IPR013083">
    <property type="entry name" value="Znf_RING/FYVE/PHD"/>
</dbReference>
<feature type="compositionally biased region" description="Pro residues" evidence="5">
    <location>
        <begin position="224"/>
        <end position="239"/>
    </location>
</feature>
<protein>
    <submittedName>
        <fullName evidence="8">FYVE-domain-containing protein</fullName>
    </submittedName>
</protein>
<dbReference type="PROSITE" id="PS50089">
    <property type="entry name" value="ZF_RING_2"/>
    <property type="match status" value="1"/>
</dbReference>
<reference evidence="8" key="1">
    <citation type="journal article" date="2020" name="Stud. Mycol.">
        <title>101 Dothideomycetes genomes: a test case for predicting lifestyles and emergence of pathogens.</title>
        <authorList>
            <person name="Haridas S."/>
            <person name="Albert R."/>
            <person name="Binder M."/>
            <person name="Bloem J."/>
            <person name="Labutti K."/>
            <person name="Salamov A."/>
            <person name="Andreopoulos B."/>
            <person name="Baker S."/>
            <person name="Barry K."/>
            <person name="Bills G."/>
            <person name="Bluhm B."/>
            <person name="Cannon C."/>
            <person name="Castanera R."/>
            <person name="Culley D."/>
            <person name="Daum C."/>
            <person name="Ezra D."/>
            <person name="Gonzalez J."/>
            <person name="Henrissat B."/>
            <person name="Kuo A."/>
            <person name="Liang C."/>
            <person name="Lipzen A."/>
            <person name="Lutzoni F."/>
            <person name="Magnuson J."/>
            <person name="Mondo S."/>
            <person name="Nolan M."/>
            <person name="Ohm R."/>
            <person name="Pangilinan J."/>
            <person name="Park H.-J."/>
            <person name="Ramirez L."/>
            <person name="Alfaro M."/>
            <person name="Sun H."/>
            <person name="Tritt A."/>
            <person name="Yoshinaga Y."/>
            <person name="Zwiers L.-H."/>
            <person name="Turgeon B."/>
            <person name="Goodwin S."/>
            <person name="Spatafora J."/>
            <person name="Crous P."/>
            <person name="Grigoriev I."/>
        </authorList>
    </citation>
    <scope>NUCLEOTIDE SEQUENCE</scope>
    <source>
        <strain evidence="8">CBS 130266</strain>
    </source>
</reference>
<proteinExistence type="predicted"/>
<dbReference type="SMART" id="SM00064">
    <property type="entry name" value="FYVE"/>
    <property type="match status" value="1"/>
</dbReference>
<organism evidence="8 9">
    <name type="scientific">Tothia fuscella</name>
    <dbReference type="NCBI Taxonomy" id="1048955"/>
    <lineage>
        <taxon>Eukaryota</taxon>
        <taxon>Fungi</taxon>
        <taxon>Dikarya</taxon>
        <taxon>Ascomycota</taxon>
        <taxon>Pezizomycotina</taxon>
        <taxon>Dothideomycetes</taxon>
        <taxon>Pleosporomycetidae</taxon>
        <taxon>Venturiales</taxon>
        <taxon>Cylindrosympodiaceae</taxon>
        <taxon>Tothia</taxon>
    </lineage>
</organism>
<dbReference type="Proteomes" id="UP000800235">
    <property type="component" value="Unassembled WGS sequence"/>
</dbReference>
<feature type="region of interest" description="Disordered" evidence="5">
    <location>
        <begin position="550"/>
        <end position="597"/>
    </location>
</feature>
<sequence>MDPPSTPDVNAALEDEVSTTSTTPSNTSTNTDNPPAGGNLELGNRNGKAREISEEAAGTDSSSVGQRTAQEETARETGPSESSHRLSNTPQGETWVDFLRSQSPGADSLIPETLSSSNPSRQEPQPSHIFNLPHRELSGSQRPPSYTPTQESHTSISPAIQSREEFEEVMADRKRRLTAPDSAERRSGHGPSQPAAGPVTQRTTMASRLPPGTVTAPIDLTASSPPPRFTPRPHIPSPPRRGSDFILPKWQPDSEVSACPVCKKPFTFFNRKHHCRKCGRVVCASCSPHRITIPRQFIVHPPALPTAIIDLTGDPEEESEEASPPRQVWGGEEVRVCNPCVPDPNLSPPPQRGGMDGQSSPPNWNLQSTAGAGQRPSPRRHTNSARPLPPQNRPHQGHRSTMSDAALQDAFRNRHIAFTNPSTVRDLWPPTAPPPPAQGSMYPPRTSSTSGAPGVPPPPYRYRSLLDITTPMPPQPPQQQLSTPRPPRRVMAEEDECPICGNELPLTGPNGETAAREAHVADCIDSHSYASTPPPRTHSAPGGVPTIASANAPIPTGPSTTSTSISTTAPSSSLPPAGGMTPSSYASASGTQRQRRMTGGRMLVYDATEKDCVGEDGEANECVICFEEFAAGDEMGRLECLCRFHRSCIRQWWDTKGVGSCPTHQLHD</sequence>
<dbReference type="EMBL" id="MU007015">
    <property type="protein sequence ID" value="KAF2434822.1"/>
    <property type="molecule type" value="Genomic_DNA"/>
</dbReference>
<dbReference type="SMART" id="SM00184">
    <property type="entry name" value="RING"/>
    <property type="match status" value="1"/>
</dbReference>
<feature type="domain" description="RING-type" evidence="6">
    <location>
        <begin position="622"/>
        <end position="665"/>
    </location>
</feature>
<keyword evidence="9" id="KW-1185">Reference proteome</keyword>
<dbReference type="PANTHER" id="PTHR23164">
    <property type="entry name" value="EARLY ENDOSOME ANTIGEN 1"/>
    <property type="match status" value="1"/>
</dbReference>
<feature type="compositionally biased region" description="Low complexity" evidence="5">
    <location>
        <begin position="18"/>
        <end position="35"/>
    </location>
</feature>
<evidence type="ECO:0000256" key="3">
    <source>
        <dbReference type="ARBA" id="ARBA00022833"/>
    </source>
</evidence>
<dbReference type="InterPro" id="IPR000306">
    <property type="entry name" value="Znf_FYVE"/>
</dbReference>
<feature type="compositionally biased region" description="Low complexity" evidence="5">
    <location>
        <begin position="552"/>
        <end position="579"/>
    </location>
</feature>
<comment type="caution">
    <text evidence="8">The sequence shown here is derived from an EMBL/GenBank/DDBJ whole genome shotgun (WGS) entry which is preliminary data.</text>
</comment>
<evidence type="ECO:0000256" key="5">
    <source>
        <dbReference type="SAM" id="MobiDB-lite"/>
    </source>
</evidence>
<feature type="compositionally biased region" description="Pro residues" evidence="5">
    <location>
        <begin position="341"/>
        <end position="351"/>
    </location>
</feature>
<dbReference type="InterPro" id="IPR017455">
    <property type="entry name" value="Znf_FYVE-rel"/>
</dbReference>
<dbReference type="Pfam" id="PF01363">
    <property type="entry name" value="FYVE"/>
    <property type="match status" value="1"/>
</dbReference>
<evidence type="ECO:0000259" key="7">
    <source>
        <dbReference type="PROSITE" id="PS50178"/>
    </source>
</evidence>
<feature type="region of interest" description="Disordered" evidence="5">
    <location>
        <begin position="1"/>
        <end position="243"/>
    </location>
</feature>
<keyword evidence="3" id="KW-0862">Zinc</keyword>
<dbReference type="Gene3D" id="3.30.40.10">
    <property type="entry name" value="Zinc/RING finger domain, C3HC4 (zinc finger)"/>
    <property type="match status" value="2"/>
</dbReference>
<dbReference type="CDD" id="cd15737">
    <property type="entry name" value="FYVE2_Vac1p_like"/>
    <property type="match status" value="1"/>
</dbReference>
<dbReference type="SUPFAM" id="SSF57850">
    <property type="entry name" value="RING/U-box"/>
    <property type="match status" value="1"/>
</dbReference>
<dbReference type="GO" id="GO:0008270">
    <property type="term" value="F:zinc ion binding"/>
    <property type="evidence" value="ECO:0007669"/>
    <property type="project" value="UniProtKB-KW"/>
</dbReference>
<dbReference type="PROSITE" id="PS50178">
    <property type="entry name" value="ZF_FYVE"/>
    <property type="match status" value="1"/>
</dbReference>
<evidence type="ECO:0000256" key="4">
    <source>
        <dbReference type="PROSITE-ProRule" id="PRU00175"/>
    </source>
</evidence>
<name>A0A9P4P067_9PEZI</name>
<feature type="compositionally biased region" description="Polar residues" evidence="5">
    <location>
        <begin position="357"/>
        <end position="371"/>
    </location>
</feature>
<feature type="compositionally biased region" description="Polar residues" evidence="5">
    <location>
        <begin position="59"/>
        <end position="68"/>
    </location>
</feature>
<keyword evidence="2 4" id="KW-0863">Zinc-finger</keyword>
<dbReference type="CDD" id="cd16489">
    <property type="entry name" value="mRING-CH-C4HC2H_ZNRF"/>
    <property type="match status" value="1"/>
</dbReference>
<dbReference type="InterPro" id="IPR001841">
    <property type="entry name" value="Znf_RING"/>
</dbReference>
<feature type="compositionally biased region" description="Polar residues" evidence="5">
    <location>
        <begin position="113"/>
        <end position="125"/>
    </location>
</feature>
<evidence type="ECO:0000259" key="6">
    <source>
        <dbReference type="PROSITE" id="PS50089"/>
    </source>
</evidence>
<dbReference type="InterPro" id="IPR011011">
    <property type="entry name" value="Znf_FYVE_PHD"/>
</dbReference>
<evidence type="ECO:0000313" key="9">
    <source>
        <dbReference type="Proteomes" id="UP000800235"/>
    </source>
</evidence>
<gene>
    <name evidence="8" type="ORF">EJ08DRAFT_657041</name>
</gene>
<dbReference type="AlphaFoldDB" id="A0A9P4P067"/>
<evidence type="ECO:0000256" key="1">
    <source>
        <dbReference type="ARBA" id="ARBA00022723"/>
    </source>
</evidence>
<dbReference type="SUPFAM" id="SSF57903">
    <property type="entry name" value="FYVE/PHD zinc finger"/>
    <property type="match status" value="1"/>
</dbReference>
<feature type="region of interest" description="Disordered" evidence="5">
    <location>
        <begin position="421"/>
        <end position="489"/>
    </location>
</feature>
<keyword evidence="1" id="KW-0479">Metal-binding</keyword>
<accession>A0A9P4P067</accession>
<feature type="compositionally biased region" description="Polar residues" evidence="5">
    <location>
        <begin position="138"/>
        <end position="160"/>
    </location>
</feature>
<feature type="compositionally biased region" description="Polar residues" evidence="5">
    <location>
        <begin position="79"/>
        <end position="92"/>
    </location>
</feature>
<evidence type="ECO:0000313" key="8">
    <source>
        <dbReference type="EMBL" id="KAF2434822.1"/>
    </source>
</evidence>